<dbReference type="InterPro" id="IPR013324">
    <property type="entry name" value="RNA_pol_sigma_r3/r4-like"/>
</dbReference>
<evidence type="ECO:0000256" key="3">
    <source>
        <dbReference type="ARBA" id="ARBA00023015"/>
    </source>
</evidence>
<evidence type="ECO:0000256" key="2">
    <source>
        <dbReference type="ARBA" id="ARBA00011344"/>
    </source>
</evidence>
<dbReference type="EMBL" id="PEBD01000004">
    <property type="protein sequence ID" value="PHV68503.1"/>
    <property type="molecule type" value="Genomic_DNA"/>
</dbReference>
<dbReference type="GO" id="GO:0003677">
    <property type="term" value="F:DNA binding"/>
    <property type="evidence" value="ECO:0007669"/>
    <property type="project" value="UniProtKB-KW"/>
</dbReference>
<evidence type="ECO:0000313" key="10">
    <source>
        <dbReference type="Proteomes" id="UP000225108"/>
    </source>
</evidence>
<dbReference type="AlphaFoldDB" id="A0A2G3PRZ8"/>
<gene>
    <name evidence="9" type="ORF">CSW57_04665</name>
</gene>
<dbReference type="SUPFAM" id="SSF54427">
    <property type="entry name" value="NTF2-like"/>
    <property type="match status" value="1"/>
</dbReference>
<dbReference type="InterPro" id="IPR007627">
    <property type="entry name" value="RNA_pol_sigma70_r2"/>
</dbReference>
<sequence length="305" mass="32703">MPSLADQFQDQRARLLAVGYRITGSITDAEDAVQESWLRLADVDVDSINDLGAWLTTVVGRICLDRLRSAAVRREQYVGQWLPEPVVTALPSGDSQDPLQEVLASEDSRYAAMVVLETLTPPMRVAFVMHDGFGVPFAEIGDLLGVNAASARQMASRARRIVAGVPAPVPEAEQVEAVQRLVVALASKDVDSVVAALDPDAMIVGDANRTTPTAVKPIHGADGVARFLLGLVRRYGESFLSEQIPVLVNGELGAYSAGWDAAGDRRAFPARASCFVVRDGRVAAIYDIADPAKLKAVPDVRSSDR</sequence>
<dbReference type="InterPro" id="IPR013249">
    <property type="entry name" value="RNA_pol_sigma70_r4_t2"/>
</dbReference>
<keyword evidence="4" id="KW-0731">Sigma factor</keyword>
<keyword evidence="5" id="KW-0238">DNA-binding</keyword>
<evidence type="ECO:0000256" key="6">
    <source>
        <dbReference type="ARBA" id="ARBA00023163"/>
    </source>
</evidence>
<dbReference type="GO" id="GO:0016987">
    <property type="term" value="F:sigma factor activity"/>
    <property type="evidence" value="ECO:0007669"/>
    <property type="project" value="UniProtKB-KW"/>
</dbReference>
<comment type="caution">
    <text evidence="9">The sequence shown here is derived from an EMBL/GenBank/DDBJ whole genome shotgun (WGS) entry which is preliminary data.</text>
</comment>
<dbReference type="SUPFAM" id="SSF88946">
    <property type="entry name" value="Sigma2 domain of RNA polymerase sigma factors"/>
    <property type="match status" value="1"/>
</dbReference>
<dbReference type="InterPro" id="IPR052704">
    <property type="entry name" value="ECF_Sigma-70_Domain"/>
</dbReference>
<organism evidence="9 10">
    <name type="scientific">Williamsia marianensis</name>
    <dbReference type="NCBI Taxonomy" id="85044"/>
    <lineage>
        <taxon>Bacteria</taxon>
        <taxon>Bacillati</taxon>
        <taxon>Actinomycetota</taxon>
        <taxon>Actinomycetes</taxon>
        <taxon>Mycobacteriales</taxon>
        <taxon>Nocardiaceae</taxon>
        <taxon>Williamsia</taxon>
    </lineage>
</organism>
<dbReference type="PANTHER" id="PTHR30173:SF36">
    <property type="entry name" value="ECF RNA POLYMERASE SIGMA FACTOR SIGJ"/>
    <property type="match status" value="1"/>
</dbReference>
<dbReference type="GO" id="GO:0006352">
    <property type="term" value="P:DNA-templated transcription initiation"/>
    <property type="evidence" value="ECO:0007669"/>
    <property type="project" value="InterPro"/>
</dbReference>
<dbReference type="InterPro" id="IPR036388">
    <property type="entry name" value="WH-like_DNA-bd_sf"/>
</dbReference>
<dbReference type="SUPFAM" id="SSF88659">
    <property type="entry name" value="Sigma3 and sigma4 domains of RNA polymerase sigma factors"/>
    <property type="match status" value="1"/>
</dbReference>
<evidence type="ECO:0000256" key="1">
    <source>
        <dbReference type="ARBA" id="ARBA00010641"/>
    </source>
</evidence>
<evidence type="ECO:0000259" key="8">
    <source>
        <dbReference type="Pfam" id="PF08281"/>
    </source>
</evidence>
<dbReference type="Pfam" id="PF04542">
    <property type="entry name" value="Sigma70_r2"/>
    <property type="match status" value="1"/>
</dbReference>
<accession>A0A2G3PRZ8</accession>
<dbReference type="Gene3D" id="1.10.1740.10">
    <property type="match status" value="1"/>
</dbReference>
<dbReference type="Proteomes" id="UP000225108">
    <property type="component" value="Unassembled WGS sequence"/>
</dbReference>
<evidence type="ECO:0000313" key="9">
    <source>
        <dbReference type="EMBL" id="PHV68503.1"/>
    </source>
</evidence>
<name>A0A2G3PRZ8_WILMA</name>
<evidence type="ECO:0000256" key="4">
    <source>
        <dbReference type="ARBA" id="ARBA00023082"/>
    </source>
</evidence>
<dbReference type="InterPro" id="IPR014284">
    <property type="entry name" value="RNA_pol_sigma-70_dom"/>
</dbReference>
<evidence type="ECO:0000259" key="7">
    <source>
        <dbReference type="Pfam" id="PF04542"/>
    </source>
</evidence>
<keyword evidence="6" id="KW-0804">Transcription</keyword>
<dbReference type="PANTHER" id="PTHR30173">
    <property type="entry name" value="SIGMA 19 FACTOR"/>
    <property type="match status" value="1"/>
</dbReference>
<dbReference type="NCBIfam" id="NF007214">
    <property type="entry name" value="PRK09636.1"/>
    <property type="match status" value="1"/>
</dbReference>
<comment type="subunit">
    <text evidence="2">Interacts transiently with the RNA polymerase catalytic core formed by RpoA, RpoB, RpoC and RpoZ (2 alpha, 1 beta, 1 beta' and 1 omega subunit) to form the RNA polymerase holoenzyme that can initiate transcription.</text>
</comment>
<reference evidence="9 10" key="1">
    <citation type="submission" date="2017-10" db="EMBL/GenBank/DDBJ databases">
        <title>The draft genome sequence of Williamsia sp. BULT 1.1 isolated from the semi-arid grassland soils from South Africa.</title>
        <authorList>
            <person name="Kabwe M.H."/>
            <person name="Govender N."/>
            <person name="Mutseka Lunga P."/>
            <person name="Vikram S."/>
            <person name="Makhalanyane T.P."/>
        </authorList>
    </citation>
    <scope>NUCLEOTIDE SEQUENCE [LARGE SCALE GENOMIC DNA]</scope>
    <source>
        <strain evidence="9 10">BULT 1.1</strain>
    </source>
</reference>
<keyword evidence="3" id="KW-0805">Transcription regulation</keyword>
<dbReference type="InterPro" id="IPR013325">
    <property type="entry name" value="RNA_pol_sigma_r2"/>
</dbReference>
<dbReference type="InterPro" id="IPR032710">
    <property type="entry name" value="NTF2-like_dom_sf"/>
</dbReference>
<dbReference type="Gene3D" id="3.10.450.50">
    <property type="match status" value="1"/>
</dbReference>
<proteinExistence type="inferred from homology"/>
<evidence type="ECO:0000256" key="5">
    <source>
        <dbReference type="ARBA" id="ARBA00023125"/>
    </source>
</evidence>
<protein>
    <submittedName>
        <fullName evidence="9">RNA polymerase sigma factor SigJ</fullName>
    </submittedName>
</protein>
<dbReference type="RefSeq" id="WP_099381626.1">
    <property type="nucleotide sequence ID" value="NZ_PEBD01000004.1"/>
</dbReference>
<feature type="domain" description="RNA polymerase sigma-70 region 2" evidence="7">
    <location>
        <begin position="12"/>
        <end position="71"/>
    </location>
</feature>
<dbReference type="NCBIfam" id="TIGR02937">
    <property type="entry name" value="sigma70-ECF"/>
    <property type="match status" value="1"/>
</dbReference>
<dbReference type="Pfam" id="PF08281">
    <property type="entry name" value="Sigma70_r4_2"/>
    <property type="match status" value="1"/>
</dbReference>
<feature type="domain" description="RNA polymerase sigma factor 70 region 4 type 2" evidence="8">
    <location>
        <begin position="115"/>
        <end position="160"/>
    </location>
</feature>
<comment type="similarity">
    <text evidence="1">Belongs to the sigma-70 factor family. ECF subfamily.</text>
</comment>
<dbReference type="Gene3D" id="1.10.10.10">
    <property type="entry name" value="Winged helix-like DNA-binding domain superfamily/Winged helix DNA-binding domain"/>
    <property type="match status" value="1"/>
</dbReference>